<dbReference type="OrthoDB" id="4472872at2759"/>
<dbReference type="AlphaFoldDB" id="A0A177FBA4"/>
<feature type="compositionally biased region" description="Basic and acidic residues" evidence="1">
    <location>
        <begin position="51"/>
        <end position="64"/>
    </location>
</feature>
<feature type="compositionally biased region" description="Basic and acidic residues" evidence="1">
    <location>
        <begin position="161"/>
        <end position="172"/>
    </location>
</feature>
<accession>A0A177FBA4</accession>
<dbReference type="RefSeq" id="XP_022512471.1">
    <property type="nucleotide sequence ID" value="XM_022655190.1"/>
</dbReference>
<dbReference type="GeneID" id="34600387"/>
<evidence type="ECO:0000313" key="2">
    <source>
        <dbReference type="EMBL" id="OAG40519.1"/>
    </source>
</evidence>
<organism evidence="2 3">
    <name type="scientific">Fonsecaea monophora</name>
    <dbReference type="NCBI Taxonomy" id="254056"/>
    <lineage>
        <taxon>Eukaryota</taxon>
        <taxon>Fungi</taxon>
        <taxon>Dikarya</taxon>
        <taxon>Ascomycota</taxon>
        <taxon>Pezizomycotina</taxon>
        <taxon>Eurotiomycetes</taxon>
        <taxon>Chaetothyriomycetidae</taxon>
        <taxon>Chaetothyriales</taxon>
        <taxon>Herpotrichiellaceae</taxon>
        <taxon>Fonsecaea</taxon>
    </lineage>
</organism>
<evidence type="ECO:0000256" key="1">
    <source>
        <dbReference type="SAM" id="MobiDB-lite"/>
    </source>
</evidence>
<feature type="compositionally biased region" description="Polar residues" evidence="1">
    <location>
        <begin position="17"/>
        <end position="30"/>
    </location>
</feature>
<proteinExistence type="predicted"/>
<comment type="caution">
    <text evidence="2">The sequence shown here is derived from an EMBL/GenBank/DDBJ whole genome shotgun (WGS) entry which is preliminary data.</text>
</comment>
<reference evidence="2 3" key="1">
    <citation type="submission" date="2016-03" db="EMBL/GenBank/DDBJ databases">
        <title>Draft genome sequence of the Fonsecaea monophora CBS 269.37.</title>
        <authorList>
            <person name="Bombassaro A."/>
            <person name="Vinicius W.A."/>
            <person name="De Hoog S."/>
            <person name="Sun J."/>
            <person name="Souza E.M."/>
            <person name="Raittz R.T."/>
            <person name="Costa F."/>
            <person name="Leao A.C."/>
            <person name="Tadra-Sfeir M.Z."/>
            <person name="Baura V."/>
            <person name="Balsanelli E."/>
            <person name="Pedrosa F.O."/>
            <person name="Moreno L.F."/>
            <person name="Steffens M.B."/>
            <person name="Xi L."/>
            <person name="Bocca A.L."/>
            <person name="Felipe M.S."/>
            <person name="Teixeira M."/>
            <person name="Telles Filho F.Q."/>
            <person name="Azevedo C.M."/>
            <person name="Gomes R."/>
            <person name="Vicente V.A."/>
        </authorList>
    </citation>
    <scope>NUCLEOTIDE SEQUENCE [LARGE SCALE GENOMIC DNA]</scope>
    <source>
        <strain evidence="2 3">CBS 269.37</strain>
    </source>
</reference>
<dbReference type="EMBL" id="LVKK01000032">
    <property type="protein sequence ID" value="OAG40519.1"/>
    <property type="molecule type" value="Genomic_DNA"/>
</dbReference>
<gene>
    <name evidence="2" type="ORF">AYO21_05220</name>
</gene>
<feature type="region of interest" description="Disordered" evidence="1">
    <location>
        <begin position="1"/>
        <end position="64"/>
    </location>
</feature>
<evidence type="ECO:0000313" key="3">
    <source>
        <dbReference type="Proteomes" id="UP000077002"/>
    </source>
</evidence>
<keyword evidence="3" id="KW-1185">Reference proteome</keyword>
<dbReference type="Proteomes" id="UP000077002">
    <property type="component" value="Unassembled WGS sequence"/>
</dbReference>
<feature type="region of interest" description="Disordered" evidence="1">
    <location>
        <begin position="138"/>
        <end position="172"/>
    </location>
</feature>
<protein>
    <submittedName>
        <fullName evidence="2">Uncharacterized protein</fullName>
    </submittedName>
</protein>
<feature type="compositionally biased region" description="Polar residues" evidence="1">
    <location>
        <begin position="145"/>
        <end position="160"/>
    </location>
</feature>
<feature type="compositionally biased region" description="Polar residues" evidence="1">
    <location>
        <begin position="37"/>
        <end position="50"/>
    </location>
</feature>
<sequence length="172" mass="18893">MSQDSRAPLVEDMRSIATATQAQIESSTHPSYDHEGSTGNAPGSSQSSGISDKRTEFRQRVGIKPETDAIPLMLSFTLQRPCIKDADVNKRLLQSSLKQRLKLNRKNADNSSVQEVTAEAEANYQDLWVSLSKLIKPTDADKHPSTQLKDVSPAATSDQKPSSEESLLKTRP</sequence>
<name>A0A177FBA4_9EURO</name>